<proteinExistence type="predicted"/>
<accession>W7Y4K9</accession>
<dbReference type="Proteomes" id="UP000019402">
    <property type="component" value="Unassembled WGS sequence"/>
</dbReference>
<evidence type="ECO:0000313" key="3">
    <source>
        <dbReference type="Proteomes" id="UP000019402"/>
    </source>
</evidence>
<comment type="caution">
    <text evidence="2">The sequence shown here is derived from an EMBL/GenBank/DDBJ whole genome shotgun (WGS) entry which is preliminary data.</text>
</comment>
<feature type="region of interest" description="Disordered" evidence="1">
    <location>
        <begin position="31"/>
        <end position="58"/>
    </location>
</feature>
<reference evidence="2 3" key="1">
    <citation type="journal article" date="2014" name="Genome Announc.">
        <title>Draft Genome Sequence of Cytophaga fermentans JCM 21142T, a Facultative Anaerobe Isolated from Marine Mud.</title>
        <authorList>
            <person name="Starns D."/>
            <person name="Oshima K."/>
            <person name="Suda W."/>
            <person name="Iino T."/>
            <person name="Yuki M."/>
            <person name="Inoue J."/>
            <person name="Kitamura K."/>
            <person name="Iida T."/>
            <person name="Darby A."/>
            <person name="Hattori M."/>
            <person name="Ohkuma M."/>
        </authorList>
    </citation>
    <scope>NUCLEOTIDE SEQUENCE [LARGE SCALE GENOMIC DNA]</scope>
    <source>
        <strain evidence="2 3">JCM 21142</strain>
    </source>
</reference>
<dbReference type="STRING" id="869213.GCA_000517085_01034"/>
<dbReference type="AlphaFoldDB" id="W7Y4K9"/>
<feature type="compositionally biased region" description="Polar residues" evidence="1">
    <location>
        <begin position="48"/>
        <end position="58"/>
    </location>
</feature>
<evidence type="ECO:0000313" key="2">
    <source>
        <dbReference type="EMBL" id="GAF05840.1"/>
    </source>
</evidence>
<keyword evidence="3" id="KW-1185">Reference proteome</keyword>
<organism evidence="2 3">
    <name type="scientific">Saccharicrinis fermentans DSM 9555 = JCM 21142</name>
    <dbReference type="NCBI Taxonomy" id="869213"/>
    <lineage>
        <taxon>Bacteria</taxon>
        <taxon>Pseudomonadati</taxon>
        <taxon>Bacteroidota</taxon>
        <taxon>Bacteroidia</taxon>
        <taxon>Marinilabiliales</taxon>
        <taxon>Marinilabiliaceae</taxon>
        <taxon>Saccharicrinis</taxon>
    </lineage>
</organism>
<name>W7Y4K9_9BACT</name>
<sequence length="58" mass="6841">MVGGRSKMKDWKAAARNWMLNIQRYQVNSFEKQGTNAQDKMASKEQRNFSSRNYNEPL</sequence>
<gene>
    <name evidence="2" type="ORF">JCM21142_114594</name>
</gene>
<protein>
    <submittedName>
        <fullName evidence="2">Uncharacterized protein</fullName>
    </submittedName>
</protein>
<dbReference type="EMBL" id="BAMD01000135">
    <property type="protein sequence ID" value="GAF05840.1"/>
    <property type="molecule type" value="Genomic_DNA"/>
</dbReference>
<evidence type="ECO:0000256" key="1">
    <source>
        <dbReference type="SAM" id="MobiDB-lite"/>
    </source>
</evidence>